<dbReference type="AlphaFoldDB" id="A0A0C1QHM2"/>
<accession>A0A0C1QHM2</accession>
<evidence type="ECO:0000313" key="1">
    <source>
        <dbReference type="EMBL" id="KID58870.1"/>
    </source>
</evidence>
<sequence>MPNKVVNAGHEVKNSYVLHHIPEQSEDIFVLLISGSYILNIELNRFDAQEEPVIERVELNDYLHGLSKIHQIQIAVALDLARA</sequence>
<comment type="caution">
    <text evidence="1">The sequence shown here is derived from an EMBL/GenBank/DDBJ whole genome shotgun (WGS) entry which is preliminary data.</text>
</comment>
<reference evidence="1 2" key="1">
    <citation type="submission" date="2014-12" db="EMBL/GenBank/DDBJ databases">
        <title>Draft Genome Sequence of Pseudoalteromonas luteoviolacea HI1.</title>
        <authorList>
            <person name="Asahina A.Y."/>
            <person name="Hadfield M.G."/>
        </authorList>
    </citation>
    <scope>NUCLEOTIDE SEQUENCE [LARGE SCALE GENOMIC DNA]</scope>
    <source>
        <strain evidence="1 2">HI1</strain>
    </source>
</reference>
<dbReference type="EMBL" id="JWIC01000003">
    <property type="protein sequence ID" value="KID58870.1"/>
    <property type="molecule type" value="Genomic_DNA"/>
</dbReference>
<organism evidence="1 2">
    <name type="scientific">Pseudoalteromonas luteoviolacea</name>
    <dbReference type="NCBI Taxonomy" id="43657"/>
    <lineage>
        <taxon>Bacteria</taxon>
        <taxon>Pseudomonadati</taxon>
        <taxon>Pseudomonadota</taxon>
        <taxon>Gammaproteobacteria</taxon>
        <taxon>Alteromonadales</taxon>
        <taxon>Pseudoalteromonadaceae</taxon>
        <taxon>Pseudoalteromonas</taxon>
    </lineage>
</organism>
<protein>
    <submittedName>
        <fullName evidence="1">Uncharacterized protein</fullName>
    </submittedName>
</protein>
<gene>
    <name evidence="1" type="ORF">JF50_03215</name>
</gene>
<proteinExistence type="predicted"/>
<evidence type="ECO:0000313" key="2">
    <source>
        <dbReference type="Proteomes" id="UP000031327"/>
    </source>
</evidence>
<name>A0A0C1QHM2_9GAMM</name>
<dbReference type="Proteomes" id="UP000031327">
    <property type="component" value="Unassembled WGS sequence"/>
</dbReference>